<protein>
    <submittedName>
        <fullName evidence="2">Uncharacterized protein</fullName>
    </submittedName>
</protein>
<dbReference type="EMBL" id="JTHE02000003">
    <property type="protein sequence ID" value="NEV68737.1"/>
    <property type="molecule type" value="Genomic_DNA"/>
</dbReference>
<evidence type="ECO:0000256" key="1">
    <source>
        <dbReference type="SAM" id="MobiDB-lite"/>
    </source>
</evidence>
<feature type="compositionally biased region" description="Basic and acidic residues" evidence="1">
    <location>
        <begin position="191"/>
        <end position="200"/>
    </location>
</feature>
<feature type="region of interest" description="Disordered" evidence="1">
    <location>
        <begin position="18"/>
        <end position="40"/>
    </location>
</feature>
<feature type="compositionally biased region" description="Acidic residues" evidence="1">
    <location>
        <begin position="201"/>
        <end position="213"/>
    </location>
</feature>
<reference evidence="2" key="3">
    <citation type="submission" date="2020-02" db="EMBL/GenBank/DDBJ databases">
        <authorList>
            <person name="Sarangi A.N."/>
            <person name="Ghosh S."/>
            <person name="Mukherjee M."/>
            <person name="Tripathy S."/>
        </authorList>
    </citation>
    <scope>NUCLEOTIDE SEQUENCE</scope>
    <source>
        <strain evidence="2">BDU141951</strain>
    </source>
</reference>
<reference evidence="2" key="2">
    <citation type="journal article" date="2015" name="Genome Announc.">
        <title>Draft Genome Sequence of Filamentous Marine Cyanobacterium Lyngbya confervoides Strain BDU141951.</title>
        <authorList>
            <person name="Chandrababunaidu M.M."/>
            <person name="Sen D."/>
            <person name="Tripathy S."/>
        </authorList>
    </citation>
    <scope>NUCLEOTIDE SEQUENCE</scope>
    <source>
        <strain evidence="2">BDU141951</strain>
    </source>
</reference>
<reference evidence="2" key="1">
    <citation type="submission" date="2014-11" db="EMBL/GenBank/DDBJ databases">
        <authorList>
            <person name="Malar M.C."/>
            <person name="Sen D."/>
            <person name="Tripathy S."/>
        </authorList>
    </citation>
    <scope>NUCLEOTIDE SEQUENCE</scope>
    <source>
        <strain evidence="2">BDU141951</strain>
    </source>
</reference>
<feature type="region of interest" description="Disordered" evidence="1">
    <location>
        <begin position="187"/>
        <end position="213"/>
    </location>
</feature>
<organism evidence="2">
    <name type="scientific">Lyngbya confervoides BDU141951</name>
    <dbReference type="NCBI Taxonomy" id="1574623"/>
    <lineage>
        <taxon>Bacteria</taxon>
        <taxon>Bacillati</taxon>
        <taxon>Cyanobacteriota</taxon>
        <taxon>Cyanophyceae</taxon>
        <taxon>Oscillatoriophycideae</taxon>
        <taxon>Oscillatoriales</taxon>
        <taxon>Microcoleaceae</taxon>
        <taxon>Lyngbya</taxon>
    </lineage>
</organism>
<sequence>MANLEAIAQKAMQEAMEAAQKAREAKAKEDAARETRKRSKKAVERTLERYVDARLLKGQLTPKLVRAYIEGKERPMFSYLDLAYRLLSDPVYGLFRGPKGEFLYNGETYKNPRDIQLAIEGYLGEPPASVDYIDSFMRSVLTGEQADSPYTMMWDLAGEQDSLAIPDEELTLEDQIQLRAVLGFDPLGESSPREGLKEILETEEQGSQDSPEA</sequence>
<name>A0A0C1Y5L0_9CYAN</name>
<gene>
    <name evidence="2" type="ORF">QQ91_016635</name>
</gene>
<accession>A0A0C1Y5L0</accession>
<dbReference type="AlphaFoldDB" id="A0A0C1Y5L0"/>
<comment type="caution">
    <text evidence="2">The sequence shown here is derived from an EMBL/GenBank/DDBJ whole genome shotgun (WGS) entry which is preliminary data.</text>
</comment>
<proteinExistence type="predicted"/>
<evidence type="ECO:0000313" key="2">
    <source>
        <dbReference type="EMBL" id="NEV68737.1"/>
    </source>
</evidence>
<feature type="compositionally biased region" description="Basic and acidic residues" evidence="1">
    <location>
        <begin position="20"/>
        <end position="34"/>
    </location>
</feature>